<organism evidence="2 3">
    <name type="scientific">Pristionchus mayeri</name>
    <dbReference type="NCBI Taxonomy" id="1317129"/>
    <lineage>
        <taxon>Eukaryota</taxon>
        <taxon>Metazoa</taxon>
        <taxon>Ecdysozoa</taxon>
        <taxon>Nematoda</taxon>
        <taxon>Chromadorea</taxon>
        <taxon>Rhabditida</taxon>
        <taxon>Rhabditina</taxon>
        <taxon>Diplogasteromorpha</taxon>
        <taxon>Diplogasteroidea</taxon>
        <taxon>Neodiplogasteridae</taxon>
        <taxon>Pristionchus</taxon>
    </lineage>
</organism>
<keyword evidence="3" id="KW-1185">Reference proteome</keyword>
<feature type="signal peptide" evidence="1">
    <location>
        <begin position="1"/>
        <end position="16"/>
    </location>
</feature>
<sequence>MRFIITLTLLAAGANAQMERQCLCSEVQTCKNSAMNAVQPCVDRCQGHAIAMGASIPAVRQCIMSHEGQIRAGAACLEAAFGNSCAARPGLTVPKRFPESFQIAAMREITAMIKRSGLTTEAIPFIAAGRKMAECAGTCARQHSCSRLGCGLSLPSDNIIVATAKRCAIQAGLSTPVARQFCHCVANAGVRTLVPICDRIVIS</sequence>
<protein>
    <submittedName>
        <fullName evidence="2">Uncharacterized protein</fullName>
    </submittedName>
</protein>
<dbReference type="PANTHER" id="PTHR34401:SF3">
    <property type="entry name" value="DB DOMAIN-CONTAINING PROTEIN"/>
    <property type="match status" value="1"/>
</dbReference>
<dbReference type="EMBL" id="BTRK01000006">
    <property type="protein sequence ID" value="GMR57448.1"/>
    <property type="molecule type" value="Genomic_DNA"/>
</dbReference>
<dbReference type="AlphaFoldDB" id="A0AAN5I9A6"/>
<evidence type="ECO:0000313" key="2">
    <source>
        <dbReference type="EMBL" id="GMR57448.1"/>
    </source>
</evidence>
<gene>
    <name evidence="2" type="ORF">PMAYCL1PPCAC_27643</name>
</gene>
<accession>A0AAN5I9A6</accession>
<dbReference type="Proteomes" id="UP001328107">
    <property type="component" value="Unassembled WGS sequence"/>
</dbReference>
<reference evidence="3" key="1">
    <citation type="submission" date="2022-10" db="EMBL/GenBank/DDBJ databases">
        <title>Genome assembly of Pristionchus species.</title>
        <authorList>
            <person name="Yoshida K."/>
            <person name="Sommer R.J."/>
        </authorList>
    </citation>
    <scope>NUCLEOTIDE SEQUENCE [LARGE SCALE GENOMIC DNA]</scope>
    <source>
        <strain evidence="3">RS5460</strain>
    </source>
</reference>
<feature type="chain" id="PRO_5042871712" evidence="1">
    <location>
        <begin position="17"/>
        <end position="203"/>
    </location>
</feature>
<proteinExistence type="predicted"/>
<name>A0AAN5I9A6_9BILA</name>
<evidence type="ECO:0000256" key="1">
    <source>
        <dbReference type="SAM" id="SignalP"/>
    </source>
</evidence>
<dbReference type="PANTHER" id="PTHR34401">
    <property type="entry name" value="PROTEIN CBG12388-RELATED"/>
    <property type="match status" value="1"/>
</dbReference>
<comment type="caution">
    <text evidence="2">The sequence shown here is derived from an EMBL/GenBank/DDBJ whole genome shotgun (WGS) entry which is preliminary data.</text>
</comment>
<evidence type="ECO:0000313" key="3">
    <source>
        <dbReference type="Proteomes" id="UP001328107"/>
    </source>
</evidence>
<keyword evidence="1" id="KW-0732">Signal</keyword>